<evidence type="ECO:0008006" key="3">
    <source>
        <dbReference type="Google" id="ProtNLM"/>
    </source>
</evidence>
<sequence>MSEAMTTTDHDKIRSWAEARGGEPAFVGETLNDSQRGVILRIKFQDEDDLETVSWDTFFDHFDDKSLAALLQEETEDGSKSRFIKFIDRSN</sequence>
<keyword evidence="2" id="KW-1185">Reference proteome</keyword>
<dbReference type="Proteomes" id="UP000536835">
    <property type="component" value="Unassembled WGS sequence"/>
</dbReference>
<comment type="caution">
    <text evidence="1">The sequence shown here is derived from an EMBL/GenBank/DDBJ whole genome shotgun (WGS) entry which is preliminary data.</text>
</comment>
<name>A0A7Y3RLZ1_9PROT</name>
<evidence type="ECO:0000313" key="1">
    <source>
        <dbReference type="EMBL" id="NNU15777.1"/>
    </source>
</evidence>
<accession>A0A7Y3RLZ1</accession>
<protein>
    <recommendedName>
        <fullName evidence="3">1,4-alpha-glucan branching enzyme</fullName>
    </recommendedName>
</protein>
<evidence type="ECO:0000313" key="2">
    <source>
        <dbReference type="Proteomes" id="UP000536835"/>
    </source>
</evidence>
<dbReference type="AlphaFoldDB" id="A0A7Y3RLZ1"/>
<reference evidence="1 2" key="1">
    <citation type="submission" date="2020-05" db="EMBL/GenBank/DDBJ databases">
        <title>Parvularcula mediterraneae sp. nov., isolated from polypropylene straw from shallow seawater of the seashore of Laganas in Zakynthos island, Greece.</title>
        <authorList>
            <person name="Szabo I."/>
            <person name="Al-Omari J."/>
            <person name="Rado J."/>
            <person name="Szerdahelyi G.S."/>
        </authorList>
    </citation>
    <scope>NUCLEOTIDE SEQUENCE [LARGE SCALE GENOMIC DNA]</scope>
    <source>
        <strain evidence="1 2">ZS-1/3</strain>
    </source>
</reference>
<dbReference type="EMBL" id="JABFCX010000002">
    <property type="protein sequence ID" value="NNU15777.1"/>
    <property type="molecule type" value="Genomic_DNA"/>
</dbReference>
<gene>
    <name evidence="1" type="ORF">HK107_05515</name>
</gene>
<proteinExistence type="predicted"/>
<dbReference type="RefSeq" id="WP_173197474.1">
    <property type="nucleotide sequence ID" value="NZ_JABFCX010000002.1"/>
</dbReference>
<organism evidence="1 2">
    <name type="scientific">Parvularcula mediterranea</name>
    <dbReference type="NCBI Taxonomy" id="2732508"/>
    <lineage>
        <taxon>Bacteria</taxon>
        <taxon>Pseudomonadati</taxon>
        <taxon>Pseudomonadota</taxon>
        <taxon>Alphaproteobacteria</taxon>
        <taxon>Parvularculales</taxon>
        <taxon>Parvularculaceae</taxon>
        <taxon>Parvularcula</taxon>
    </lineage>
</organism>